<dbReference type="InterPro" id="IPR002300">
    <property type="entry name" value="aa-tRNA-synth_Ia"/>
</dbReference>
<comment type="caution">
    <text evidence="11">The sequence shown here is derived from an EMBL/GenBank/DDBJ whole genome shotgun (WGS) entry which is preliminary data.</text>
</comment>
<gene>
    <name evidence="11" type="primary">ileS</name>
    <name evidence="11" type="ORF">ACFQMA_01760</name>
</gene>
<reference evidence="11 12" key="1">
    <citation type="journal article" date="2019" name="Int. J. Syst. Evol. Microbiol.">
        <title>The Global Catalogue of Microorganisms (GCM) 10K type strain sequencing project: providing services to taxonomists for standard genome sequencing and annotation.</title>
        <authorList>
            <consortium name="The Broad Institute Genomics Platform"/>
            <consortium name="The Broad Institute Genome Sequencing Center for Infectious Disease"/>
            <person name="Wu L."/>
            <person name="Ma J."/>
        </authorList>
    </citation>
    <scope>NUCLEOTIDE SEQUENCE [LARGE SCALE GENOMIC DNA]</scope>
    <source>
        <strain evidence="11 12">XZYJT29</strain>
    </source>
</reference>
<protein>
    <recommendedName>
        <fullName evidence="1 7">Isoleucine--tRNA ligase</fullName>
        <ecNumber evidence="1 7">6.1.1.5</ecNumber>
    </recommendedName>
</protein>
<dbReference type="Pfam" id="PF08264">
    <property type="entry name" value="Anticodon_1"/>
    <property type="match status" value="1"/>
</dbReference>
<dbReference type="EMBL" id="JBHTAS010000001">
    <property type="protein sequence ID" value="MFC7138559.1"/>
    <property type="molecule type" value="Genomic_DNA"/>
</dbReference>
<dbReference type="Proteomes" id="UP001596432">
    <property type="component" value="Unassembled WGS sequence"/>
</dbReference>
<dbReference type="SUPFAM" id="SSF52374">
    <property type="entry name" value="Nucleotidylyl transferase"/>
    <property type="match status" value="1"/>
</dbReference>
<dbReference type="EC" id="6.1.1.5" evidence="1 7"/>
<dbReference type="InterPro" id="IPR009008">
    <property type="entry name" value="Val/Leu/Ile-tRNA-synth_edit"/>
</dbReference>
<dbReference type="Gene3D" id="3.40.50.620">
    <property type="entry name" value="HUPs"/>
    <property type="match status" value="2"/>
</dbReference>
<feature type="domain" description="Aminoacyl-tRNA synthetase class Ia" evidence="9">
    <location>
        <begin position="53"/>
        <end position="660"/>
    </location>
</feature>
<dbReference type="PANTHER" id="PTHR42765:SF1">
    <property type="entry name" value="ISOLEUCINE--TRNA LIGASE, MITOCHONDRIAL"/>
    <property type="match status" value="1"/>
</dbReference>
<dbReference type="NCBIfam" id="TIGR00392">
    <property type="entry name" value="ileS"/>
    <property type="match status" value="1"/>
</dbReference>
<evidence type="ECO:0000313" key="11">
    <source>
        <dbReference type="EMBL" id="MFC7138559.1"/>
    </source>
</evidence>
<dbReference type="Gene3D" id="3.90.740.10">
    <property type="entry name" value="Valyl/Leucyl/Isoleucyl-tRNA synthetase, editing domain"/>
    <property type="match status" value="1"/>
</dbReference>
<dbReference type="PRINTS" id="PR00984">
    <property type="entry name" value="TRNASYNTHILE"/>
</dbReference>
<dbReference type="GO" id="GO:0005524">
    <property type="term" value="F:ATP binding"/>
    <property type="evidence" value="ECO:0007669"/>
    <property type="project" value="UniProtKB-KW"/>
</dbReference>
<evidence type="ECO:0000256" key="4">
    <source>
        <dbReference type="ARBA" id="ARBA00022840"/>
    </source>
</evidence>
<sequence length="1080" mass="119538">MPERLPDHYDPNAVEQHVKNHWSDPDAFPGVDAPAETSRAYEYAKRRAAERCADGDGEEFYFLDGPPFTSGRMHVGNAWGKILKDALLRYHRMQGRAVRARPGYDTHGLPVEVNVEQAHEFETKQAVEEYGVDRFVAECREFVAEQRAVMDEEFRDLAVWMDWDDVYQTMDPEYVDVVWDAFAALYDRGLVERGHQVVNTCPRCETAVSDSRLEYEDRTVEAVYVGFSLADGQGTLVAWTTTPWTLVGNQFVAVDAEGEYAAVEVDAESSEADDPLYVAAERVPAVMDALGVAADDYAVTETLPGSDLVGLSYDHPLADRLPHHPTPCGVVAHADYVETDGDGTGLVHSAPGFGHEDFERARELRAEDDLELPTYSPVDLAGRFTAEAGPFAGQRVHGEGREAVTEAFRDADALLGTEQFTHEYPQCPRCDTDVVFRAAEQWLVGVTGLKDDLLDAVGETTWYPAEARDGRFRNTVANAPDWNVSRQRYWGSPLPVWHCDDCGRDAVVSSRADLAERAGLDAVPEDPHRPVVDEVTVPCPDCGGDAVRVEDVLDVWFDSAVASWASLRERPGEWPADLVVEGNDQTRGWFLMQLYLGVAFADRAPYEEVLMHGWALLDGEPMSKSRGHVLRPPEVAETHGRDALRAHLLGHEQQGQDVTMTSDMEGVETTRERFDVVWNVARFAAMFMAEDDYRPTVALTADSDDRTVLDEWVLARLREVTETATGAFEGREPNVALDATLDFLVEDVSRYYVQTVRDRVWTPSSTADKLAAYDALGTVLGTTVRLLAPFAPHLAERLYHALDGPRDAGEPTVHATDWPDADALGLPARPDLVDHVGALREVEGAVATARQEMGRKHRWPVAEVVVEPTDEAVAAAVESHRDLLAERCNAERVALTDRYPARERVVVPEMDALGPRFRADATAVAEAVEGRSADELPLTVTVDGREYEVTAELVSVVERVPDGVSRVPFDGGTVYVDESLPEALRRTGLARDVTRRAQEMRADLDLGVDERVRLSVVSHDDELRAAVADHDDDLRRAVRITGLSVAEPEAEADEDYRYTRDWTVAGSRVTLGMDPVADPA</sequence>
<dbReference type="GO" id="GO:0004822">
    <property type="term" value="F:isoleucine-tRNA ligase activity"/>
    <property type="evidence" value="ECO:0007669"/>
    <property type="project" value="UniProtKB-UniRule"/>
</dbReference>
<dbReference type="RefSeq" id="WP_274324177.1">
    <property type="nucleotide sequence ID" value="NZ_CP118158.1"/>
</dbReference>
<dbReference type="PROSITE" id="PS00178">
    <property type="entry name" value="AA_TRNA_LIGASE_I"/>
    <property type="match status" value="1"/>
</dbReference>
<dbReference type="InterPro" id="IPR013155">
    <property type="entry name" value="M/V/L/I-tRNA-synth_anticd-bd"/>
</dbReference>
<dbReference type="GO" id="GO:0005737">
    <property type="term" value="C:cytoplasm"/>
    <property type="evidence" value="ECO:0007669"/>
    <property type="project" value="UniProtKB-UniRule"/>
</dbReference>
<organism evidence="11 12">
    <name type="scientific">Halosimplex aquaticum</name>
    <dbReference type="NCBI Taxonomy" id="3026162"/>
    <lineage>
        <taxon>Archaea</taxon>
        <taxon>Methanobacteriati</taxon>
        <taxon>Methanobacteriota</taxon>
        <taxon>Stenosarchaea group</taxon>
        <taxon>Halobacteria</taxon>
        <taxon>Halobacteriales</taxon>
        <taxon>Haloarculaceae</taxon>
        <taxon>Halosimplex</taxon>
    </lineage>
</organism>
<evidence type="ECO:0000256" key="3">
    <source>
        <dbReference type="ARBA" id="ARBA00022741"/>
    </source>
</evidence>
<keyword evidence="5 8" id="KW-0648">Protein biosynthesis</keyword>
<dbReference type="Gene3D" id="1.10.730.10">
    <property type="entry name" value="Isoleucyl-tRNA Synthetase, Domain 1"/>
    <property type="match status" value="1"/>
</dbReference>
<evidence type="ECO:0000256" key="7">
    <source>
        <dbReference type="NCBIfam" id="TIGR00392"/>
    </source>
</evidence>
<dbReference type="InterPro" id="IPR014729">
    <property type="entry name" value="Rossmann-like_a/b/a_fold"/>
</dbReference>
<dbReference type="AlphaFoldDB" id="A0ABD5XXZ3"/>
<accession>A0ABD5XXZ3</accession>
<dbReference type="Pfam" id="PF00133">
    <property type="entry name" value="tRNA-synt_1"/>
    <property type="match status" value="1"/>
</dbReference>
<dbReference type="PANTHER" id="PTHR42765">
    <property type="entry name" value="SOLEUCYL-TRNA SYNTHETASE"/>
    <property type="match status" value="1"/>
</dbReference>
<keyword evidence="4 8" id="KW-0067">ATP-binding</keyword>
<evidence type="ECO:0000259" key="10">
    <source>
        <dbReference type="Pfam" id="PF08264"/>
    </source>
</evidence>
<dbReference type="SUPFAM" id="SSF50677">
    <property type="entry name" value="ValRS/IleRS/LeuRS editing domain"/>
    <property type="match status" value="1"/>
</dbReference>
<comment type="similarity">
    <text evidence="8">Belongs to the class-I aminoacyl-tRNA synthetase family.</text>
</comment>
<dbReference type="GO" id="GO:0006428">
    <property type="term" value="P:isoleucyl-tRNA aminoacylation"/>
    <property type="evidence" value="ECO:0007669"/>
    <property type="project" value="UniProtKB-UniRule"/>
</dbReference>
<dbReference type="GeneID" id="78818799"/>
<keyword evidence="12" id="KW-1185">Reference proteome</keyword>
<evidence type="ECO:0000256" key="5">
    <source>
        <dbReference type="ARBA" id="ARBA00022917"/>
    </source>
</evidence>
<dbReference type="InterPro" id="IPR050081">
    <property type="entry name" value="Ile-tRNA_ligase"/>
</dbReference>
<dbReference type="SUPFAM" id="SSF47323">
    <property type="entry name" value="Anticodon-binding domain of a subclass of class I aminoacyl-tRNA synthetases"/>
    <property type="match status" value="1"/>
</dbReference>
<evidence type="ECO:0000256" key="1">
    <source>
        <dbReference type="ARBA" id="ARBA00013165"/>
    </source>
</evidence>
<evidence type="ECO:0000256" key="8">
    <source>
        <dbReference type="RuleBase" id="RU363035"/>
    </source>
</evidence>
<dbReference type="InterPro" id="IPR009080">
    <property type="entry name" value="tRNAsynth_Ia_anticodon-bd"/>
</dbReference>
<evidence type="ECO:0000256" key="2">
    <source>
        <dbReference type="ARBA" id="ARBA00022598"/>
    </source>
</evidence>
<evidence type="ECO:0000313" key="12">
    <source>
        <dbReference type="Proteomes" id="UP001596432"/>
    </source>
</evidence>
<name>A0ABD5XXZ3_9EURY</name>
<dbReference type="Pfam" id="PF19302">
    <property type="entry name" value="DUF5915"/>
    <property type="match status" value="1"/>
</dbReference>
<evidence type="ECO:0000259" key="9">
    <source>
        <dbReference type="Pfam" id="PF00133"/>
    </source>
</evidence>
<keyword evidence="6 8" id="KW-0030">Aminoacyl-tRNA synthetase</keyword>
<keyword evidence="2 8" id="KW-0436">Ligase</keyword>
<dbReference type="InterPro" id="IPR002301">
    <property type="entry name" value="Ile-tRNA-ligase"/>
</dbReference>
<evidence type="ECO:0000256" key="6">
    <source>
        <dbReference type="ARBA" id="ARBA00023146"/>
    </source>
</evidence>
<dbReference type="InterPro" id="IPR001412">
    <property type="entry name" value="aa-tRNA-synth_I_CS"/>
</dbReference>
<feature type="domain" description="Methionyl/Valyl/Leucyl/Isoleucyl-tRNA synthetase anticodon-binding" evidence="10">
    <location>
        <begin position="710"/>
        <end position="864"/>
    </location>
</feature>
<keyword evidence="3 8" id="KW-0547">Nucleotide-binding</keyword>
<proteinExistence type="inferred from homology"/>